<reference evidence="1" key="1">
    <citation type="submission" date="2018-04" db="EMBL/GenBank/DDBJ databases">
        <title>WGS assembly of Panicum hallii.</title>
        <authorList>
            <person name="Lovell J."/>
            <person name="Jenkins J."/>
            <person name="Lowry D."/>
            <person name="Mamidi S."/>
            <person name="Sreedasyam A."/>
            <person name="Weng X."/>
            <person name="Barry K."/>
            <person name="Bonette J."/>
            <person name="Campitelli B."/>
            <person name="Daum C."/>
            <person name="Gordon S."/>
            <person name="Gould B."/>
            <person name="Lipzen A."/>
            <person name="Macqueen A."/>
            <person name="Palacio-Mejia J."/>
            <person name="Plott C."/>
            <person name="Shakirov E."/>
            <person name="Shu S."/>
            <person name="Yoshinaga Y."/>
            <person name="Zane M."/>
            <person name="Rokhsar D."/>
            <person name="Grimwood J."/>
            <person name="Schmutz J."/>
            <person name="Juenger T."/>
        </authorList>
    </citation>
    <scope>NUCLEOTIDE SEQUENCE [LARGE SCALE GENOMIC DNA]</scope>
    <source>
        <strain evidence="1">FIL2</strain>
    </source>
</reference>
<protein>
    <submittedName>
        <fullName evidence="1">Uncharacterized protein</fullName>
    </submittedName>
</protein>
<accession>A0A2T8ID20</accession>
<name>A0A2T8ID20_9POAL</name>
<evidence type="ECO:0000313" key="1">
    <source>
        <dbReference type="EMBL" id="PVH35571.1"/>
    </source>
</evidence>
<organism evidence="1">
    <name type="scientific">Panicum hallii</name>
    <dbReference type="NCBI Taxonomy" id="206008"/>
    <lineage>
        <taxon>Eukaryota</taxon>
        <taxon>Viridiplantae</taxon>
        <taxon>Streptophyta</taxon>
        <taxon>Embryophyta</taxon>
        <taxon>Tracheophyta</taxon>
        <taxon>Spermatophyta</taxon>
        <taxon>Magnoliopsida</taxon>
        <taxon>Liliopsida</taxon>
        <taxon>Poales</taxon>
        <taxon>Poaceae</taxon>
        <taxon>PACMAD clade</taxon>
        <taxon>Panicoideae</taxon>
        <taxon>Panicodae</taxon>
        <taxon>Paniceae</taxon>
        <taxon>Panicinae</taxon>
        <taxon>Panicum</taxon>
        <taxon>Panicum sect. Panicum</taxon>
    </lineage>
</organism>
<sequence length="136" mass="15382">MVESSDELEYVLVGTADEVERERQQEASAEAALEAGLNDRVLSVLELLEEAEVDVAARKARAHDDHLRSVEELLDGLHLDEDAPITARQSDLVRDRDADRFLEEEAAADAEWNVAFRTDERRFACTDDEEADLRKK</sequence>
<dbReference type="AlphaFoldDB" id="A0A2T8ID20"/>
<dbReference type="EMBL" id="CM008052">
    <property type="protein sequence ID" value="PVH35571.1"/>
    <property type="molecule type" value="Genomic_DNA"/>
</dbReference>
<proteinExistence type="predicted"/>
<dbReference type="Gramene" id="PVH35571">
    <property type="protein sequence ID" value="PVH35571"/>
    <property type="gene ID" value="PAHAL_7G215400"/>
</dbReference>
<dbReference type="Proteomes" id="UP000243499">
    <property type="component" value="Chromosome 7"/>
</dbReference>
<gene>
    <name evidence="1" type="ORF">PAHAL_7G215400</name>
</gene>